<protein>
    <submittedName>
        <fullName evidence="1">Uncharacterized protein</fullName>
    </submittedName>
</protein>
<gene>
    <name evidence="1" type="ORF">FB45DRAFT_8586</name>
</gene>
<proteinExistence type="predicted"/>
<comment type="caution">
    <text evidence="1">The sequence shown here is derived from an EMBL/GenBank/DDBJ whole genome shotgun (WGS) entry which is preliminary data.</text>
</comment>
<dbReference type="EMBL" id="JARKIF010000001">
    <property type="protein sequence ID" value="KAJ7650055.1"/>
    <property type="molecule type" value="Genomic_DNA"/>
</dbReference>
<sequence length="202" mass="22636">MTRTRYLLTSQLAKHGGSAIHLSVVELPRADMPAIALKNLVERWAAEKGWDASVRNKILSKLPNMIPLEQPATTGVCHSAAGLIASFLYRQQCTDPSKGPERLLGTFANDDIYGPLTIGVADRCCPICQMLADEIHRTPSQYLDLYLPVHRSRFYRPWVPPHWLSTDLTLALEKRLLDTVFNMAGGSRWTFGASSDDLDEWE</sequence>
<organism evidence="1 2">
    <name type="scientific">Roridomyces roridus</name>
    <dbReference type="NCBI Taxonomy" id="1738132"/>
    <lineage>
        <taxon>Eukaryota</taxon>
        <taxon>Fungi</taxon>
        <taxon>Dikarya</taxon>
        <taxon>Basidiomycota</taxon>
        <taxon>Agaricomycotina</taxon>
        <taxon>Agaricomycetes</taxon>
        <taxon>Agaricomycetidae</taxon>
        <taxon>Agaricales</taxon>
        <taxon>Marasmiineae</taxon>
        <taxon>Mycenaceae</taxon>
        <taxon>Roridomyces</taxon>
    </lineage>
</organism>
<evidence type="ECO:0000313" key="2">
    <source>
        <dbReference type="Proteomes" id="UP001221142"/>
    </source>
</evidence>
<keyword evidence="2" id="KW-1185">Reference proteome</keyword>
<evidence type="ECO:0000313" key="1">
    <source>
        <dbReference type="EMBL" id="KAJ7650055.1"/>
    </source>
</evidence>
<accession>A0AAD7G0W0</accession>
<dbReference type="AlphaFoldDB" id="A0AAD7G0W0"/>
<dbReference type="Proteomes" id="UP001221142">
    <property type="component" value="Unassembled WGS sequence"/>
</dbReference>
<name>A0AAD7G0W0_9AGAR</name>
<reference evidence="1" key="1">
    <citation type="submission" date="2023-03" db="EMBL/GenBank/DDBJ databases">
        <title>Massive genome expansion in bonnet fungi (Mycena s.s.) driven by repeated elements and novel gene families across ecological guilds.</title>
        <authorList>
            <consortium name="Lawrence Berkeley National Laboratory"/>
            <person name="Harder C.B."/>
            <person name="Miyauchi S."/>
            <person name="Viragh M."/>
            <person name="Kuo A."/>
            <person name="Thoen E."/>
            <person name="Andreopoulos B."/>
            <person name="Lu D."/>
            <person name="Skrede I."/>
            <person name="Drula E."/>
            <person name="Henrissat B."/>
            <person name="Morin E."/>
            <person name="Kohler A."/>
            <person name="Barry K."/>
            <person name="LaButti K."/>
            <person name="Morin E."/>
            <person name="Salamov A."/>
            <person name="Lipzen A."/>
            <person name="Mereny Z."/>
            <person name="Hegedus B."/>
            <person name="Baldrian P."/>
            <person name="Stursova M."/>
            <person name="Weitz H."/>
            <person name="Taylor A."/>
            <person name="Grigoriev I.V."/>
            <person name="Nagy L.G."/>
            <person name="Martin F."/>
            <person name="Kauserud H."/>
        </authorList>
    </citation>
    <scope>NUCLEOTIDE SEQUENCE</scope>
    <source>
        <strain evidence="1">9284</strain>
    </source>
</reference>